<dbReference type="PANTHER" id="PTHR21363">
    <property type="entry name" value="PREPHENATE DEHYDROGENASE"/>
    <property type="match status" value="1"/>
</dbReference>
<dbReference type="AlphaFoldDB" id="A0A151AHV5"/>
<evidence type="ECO:0000259" key="2">
    <source>
        <dbReference type="PROSITE" id="PS51176"/>
    </source>
</evidence>
<dbReference type="SUPFAM" id="SSF48179">
    <property type="entry name" value="6-phosphogluconate dehydrogenase C-terminal domain-like"/>
    <property type="match status" value="1"/>
</dbReference>
<dbReference type="GO" id="GO:0004665">
    <property type="term" value="F:prephenate dehydrogenase (NADP+) activity"/>
    <property type="evidence" value="ECO:0007669"/>
    <property type="project" value="InterPro"/>
</dbReference>
<comment type="caution">
    <text evidence="3">The sequence shown here is derived from an EMBL/GenBank/DDBJ whole genome shotgun (WGS) entry which is preliminary data.</text>
</comment>
<dbReference type="Gene3D" id="3.40.50.720">
    <property type="entry name" value="NAD(P)-binding Rossmann-like Domain"/>
    <property type="match status" value="1"/>
</dbReference>
<gene>
    <name evidence="3" type="ORF">HAPAU_06650</name>
</gene>
<evidence type="ECO:0000313" key="4">
    <source>
        <dbReference type="Proteomes" id="UP000075321"/>
    </source>
</evidence>
<dbReference type="InterPro" id="IPR050812">
    <property type="entry name" value="Preph/Arog_dehydrog"/>
</dbReference>
<dbReference type="InterPro" id="IPR046826">
    <property type="entry name" value="PDH_N"/>
</dbReference>
<feature type="domain" description="Prephenate/arogenate dehydrogenase" evidence="2">
    <location>
        <begin position="1"/>
        <end position="254"/>
    </location>
</feature>
<dbReference type="InterPro" id="IPR008927">
    <property type="entry name" value="6-PGluconate_DH-like_C_sf"/>
</dbReference>
<dbReference type="Proteomes" id="UP000075321">
    <property type="component" value="Unassembled WGS sequence"/>
</dbReference>
<dbReference type="PATRIC" id="fig|1008153.3.peg.667"/>
<dbReference type="Pfam" id="PF02153">
    <property type="entry name" value="PDH_N"/>
    <property type="match status" value="1"/>
</dbReference>
<evidence type="ECO:0000313" key="3">
    <source>
        <dbReference type="EMBL" id="KYH27213.1"/>
    </source>
</evidence>
<proteinExistence type="predicted"/>
<dbReference type="RefSeq" id="WP_066379523.1">
    <property type="nucleotide sequence ID" value="NZ_LTAZ01000002.1"/>
</dbReference>
<dbReference type="GO" id="GO:0008977">
    <property type="term" value="F:prephenate dehydrogenase (NAD+) activity"/>
    <property type="evidence" value="ECO:0007669"/>
    <property type="project" value="InterPro"/>
</dbReference>
<dbReference type="PANTHER" id="PTHR21363:SF0">
    <property type="entry name" value="PREPHENATE DEHYDROGENASE [NADP(+)]"/>
    <property type="match status" value="1"/>
</dbReference>
<dbReference type="Gene3D" id="1.10.3660.10">
    <property type="entry name" value="6-phosphogluconate dehydrogenase C-terminal like domain"/>
    <property type="match status" value="1"/>
</dbReference>
<sequence length="254" mass="26792">MDVLIVGAGAMGRWFGEVVGGDGRVAFVDREAEAAHEAAETVGGRAVPEETAERFDLVCFAVPIPAVERAISLYAPLSDRAIADVSGVMGAPVAAMERSAPEREHVSLHPLFSPENAPGNVPIVADEGPVAGWIRERLREAGNTVVETTPEEHDAAMETIQTKAHAAILAFALAADEVPEGFETPVSRELDDLVETVTGGNPHVYADIQSTFPGADEVAEAAIDVAEADREGFEALYREAGTGRSSEPGPEPER</sequence>
<dbReference type="GO" id="GO:0070403">
    <property type="term" value="F:NAD+ binding"/>
    <property type="evidence" value="ECO:0007669"/>
    <property type="project" value="InterPro"/>
</dbReference>
<protein>
    <submittedName>
        <fullName evidence="3">Prephenate dehydrogenase</fullName>
    </submittedName>
</protein>
<name>A0A151AHV5_9EURY</name>
<dbReference type="InterPro" id="IPR003099">
    <property type="entry name" value="Prephen_DH"/>
</dbReference>
<organism evidence="3 4">
    <name type="scientific">Halalkalicoccus paucihalophilus</name>
    <dbReference type="NCBI Taxonomy" id="1008153"/>
    <lineage>
        <taxon>Archaea</taxon>
        <taxon>Methanobacteriati</taxon>
        <taxon>Methanobacteriota</taxon>
        <taxon>Stenosarchaea group</taxon>
        <taxon>Halobacteria</taxon>
        <taxon>Halobacteriales</taxon>
        <taxon>Halococcaceae</taxon>
        <taxon>Halalkalicoccus</taxon>
    </lineage>
</organism>
<evidence type="ECO:0000256" key="1">
    <source>
        <dbReference type="ARBA" id="ARBA00023002"/>
    </source>
</evidence>
<dbReference type="SUPFAM" id="SSF51735">
    <property type="entry name" value="NAD(P)-binding Rossmann-fold domains"/>
    <property type="match status" value="1"/>
</dbReference>
<reference evidence="3 4" key="1">
    <citation type="submission" date="2016-02" db="EMBL/GenBank/DDBJ databases">
        <title>Genome sequence of Halalkalicoccus paucihalophilus DSM 24557.</title>
        <authorList>
            <person name="Poehlein A."/>
            <person name="Daniel R."/>
        </authorList>
    </citation>
    <scope>NUCLEOTIDE SEQUENCE [LARGE SCALE GENOMIC DNA]</scope>
    <source>
        <strain evidence="3 4">DSM 24557</strain>
    </source>
</reference>
<dbReference type="InterPro" id="IPR036291">
    <property type="entry name" value="NAD(P)-bd_dom_sf"/>
</dbReference>
<dbReference type="PROSITE" id="PS51176">
    <property type="entry name" value="PDH_ADH"/>
    <property type="match status" value="1"/>
</dbReference>
<dbReference type="GO" id="GO:0006571">
    <property type="term" value="P:tyrosine biosynthetic process"/>
    <property type="evidence" value="ECO:0007669"/>
    <property type="project" value="InterPro"/>
</dbReference>
<keyword evidence="1" id="KW-0560">Oxidoreductase</keyword>
<dbReference type="EMBL" id="LTAZ01000002">
    <property type="protein sequence ID" value="KYH27213.1"/>
    <property type="molecule type" value="Genomic_DNA"/>
</dbReference>
<dbReference type="OrthoDB" id="24743at2157"/>
<accession>A0A151AHV5</accession>
<keyword evidence="4" id="KW-1185">Reference proteome</keyword>